<accession>A0AAN9RBJ0</accession>
<reference evidence="1 2" key="1">
    <citation type="submission" date="2024-01" db="EMBL/GenBank/DDBJ databases">
        <title>The genomes of 5 underutilized Papilionoideae crops provide insights into root nodulation and disease resistanc.</title>
        <authorList>
            <person name="Jiang F."/>
        </authorList>
    </citation>
    <scope>NUCLEOTIDE SEQUENCE [LARGE SCALE GENOMIC DNA]</scope>
    <source>
        <strain evidence="1">LVBAO_FW01</strain>
        <tissue evidence="1">Leaves</tissue>
    </source>
</reference>
<evidence type="ECO:0000313" key="2">
    <source>
        <dbReference type="Proteomes" id="UP001367508"/>
    </source>
</evidence>
<sequence length="113" mass="12490">MCGNITFDGFAKCWNGGEQRRRGGEHETTLNPFQLLASHLVPDLSTLTDRKKTNIEPGFPLHSMKAVTKTRASLAWSVYNLIKCTLMGPPRTLTQPCISVAAFIGDTPSHPHR</sequence>
<evidence type="ECO:0000313" key="1">
    <source>
        <dbReference type="EMBL" id="KAK7360708.1"/>
    </source>
</evidence>
<dbReference type="AlphaFoldDB" id="A0AAN9RBJ0"/>
<comment type="caution">
    <text evidence="1">The sequence shown here is derived from an EMBL/GenBank/DDBJ whole genome shotgun (WGS) entry which is preliminary data.</text>
</comment>
<proteinExistence type="predicted"/>
<dbReference type="EMBL" id="JAYMYQ010000001">
    <property type="protein sequence ID" value="KAK7360708.1"/>
    <property type="molecule type" value="Genomic_DNA"/>
</dbReference>
<name>A0AAN9RBJ0_CANGL</name>
<protein>
    <submittedName>
        <fullName evidence="1">Uncharacterized protein</fullName>
    </submittedName>
</protein>
<gene>
    <name evidence="1" type="ORF">VNO77_02717</name>
</gene>
<dbReference type="Proteomes" id="UP001367508">
    <property type="component" value="Unassembled WGS sequence"/>
</dbReference>
<keyword evidence="2" id="KW-1185">Reference proteome</keyword>
<organism evidence="1 2">
    <name type="scientific">Canavalia gladiata</name>
    <name type="common">Sword bean</name>
    <name type="synonym">Dolichos gladiatus</name>
    <dbReference type="NCBI Taxonomy" id="3824"/>
    <lineage>
        <taxon>Eukaryota</taxon>
        <taxon>Viridiplantae</taxon>
        <taxon>Streptophyta</taxon>
        <taxon>Embryophyta</taxon>
        <taxon>Tracheophyta</taxon>
        <taxon>Spermatophyta</taxon>
        <taxon>Magnoliopsida</taxon>
        <taxon>eudicotyledons</taxon>
        <taxon>Gunneridae</taxon>
        <taxon>Pentapetalae</taxon>
        <taxon>rosids</taxon>
        <taxon>fabids</taxon>
        <taxon>Fabales</taxon>
        <taxon>Fabaceae</taxon>
        <taxon>Papilionoideae</taxon>
        <taxon>50 kb inversion clade</taxon>
        <taxon>NPAAA clade</taxon>
        <taxon>indigoferoid/millettioid clade</taxon>
        <taxon>Phaseoleae</taxon>
        <taxon>Canavalia</taxon>
    </lineage>
</organism>